<feature type="repeat" description="WD" evidence="6">
    <location>
        <begin position="150"/>
        <end position="191"/>
    </location>
</feature>
<organism evidence="7 8">
    <name type="scientific">Melanomma pulvis-pyrius CBS 109.77</name>
    <dbReference type="NCBI Taxonomy" id="1314802"/>
    <lineage>
        <taxon>Eukaryota</taxon>
        <taxon>Fungi</taxon>
        <taxon>Dikarya</taxon>
        <taxon>Ascomycota</taxon>
        <taxon>Pezizomycotina</taxon>
        <taxon>Dothideomycetes</taxon>
        <taxon>Pleosporomycetidae</taxon>
        <taxon>Pleosporales</taxon>
        <taxon>Melanommataceae</taxon>
        <taxon>Melanomma</taxon>
    </lineage>
</organism>
<dbReference type="AlphaFoldDB" id="A0A6A6WY11"/>
<keyword evidence="2" id="KW-0677">Repeat</keyword>
<dbReference type="Pfam" id="PF00400">
    <property type="entry name" value="WD40"/>
    <property type="match status" value="4"/>
</dbReference>
<dbReference type="GO" id="GO:1990234">
    <property type="term" value="C:transferase complex"/>
    <property type="evidence" value="ECO:0007669"/>
    <property type="project" value="UniProtKB-ARBA"/>
</dbReference>
<dbReference type="Gene3D" id="2.130.10.10">
    <property type="entry name" value="YVTN repeat-like/Quinoprotein amine dehydrogenase"/>
    <property type="match status" value="1"/>
</dbReference>
<evidence type="ECO:0000313" key="8">
    <source>
        <dbReference type="Proteomes" id="UP000799757"/>
    </source>
</evidence>
<evidence type="ECO:0000313" key="7">
    <source>
        <dbReference type="EMBL" id="KAF2788976.1"/>
    </source>
</evidence>
<keyword evidence="1 6" id="KW-0853">WD repeat</keyword>
<comment type="similarity">
    <text evidence="3">Belongs to the WD repeat MDV1/CAF4 family.</text>
</comment>
<reference evidence="7" key="1">
    <citation type="journal article" date="2020" name="Stud. Mycol.">
        <title>101 Dothideomycetes genomes: a test case for predicting lifestyles and emergence of pathogens.</title>
        <authorList>
            <person name="Haridas S."/>
            <person name="Albert R."/>
            <person name="Binder M."/>
            <person name="Bloem J."/>
            <person name="Labutti K."/>
            <person name="Salamov A."/>
            <person name="Andreopoulos B."/>
            <person name="Baker S."/>
            <person name="Barry K."/>
            <person name="Bills G."/>
            <person name="Bluhm B."/>
            <person name="Cannon C."/>
            <person name="Castanera R."/>
            <person name="Culley D."/>
            <person name="Daum C."/>
            <person name="Ezra D."/>
            <person name="Gonzalez J."/>
            <person name="Henrissat B."/>
            <person name="Kuo A."/>
            <person name="Liang C."/>
            <person name="Lipzen A."/>
            <person name="Lutzoni F."/>
            <person name="Magnuson J."/>
            <person name="Mondo S."/>
            <person name="Nolan M."/>
            <person name="Ohm R."/>
            <person name="Pangilinan J."/>
            <person name="Park H.-J."/>
            <person name="Ramirez L."/>
            <person name="Alfaro M."/>
            <person name="Sun H."/>
            <person name="Tritt A."/>
            <person name="Yoshinaga Y."/>
            <person name="Zwiers L.-H."/>
            <person name="Turgeon B."/>
            <person name="Goodwin S."/>
            <person name="Spatafora J."/>
            <person name="Crous P."/>
            <person name="Grigoriev I."/>
        </authorList>
    </citation>
    <scope>NUCLEOTIDE SEQUENCE</scope>
    <source>
        <strain evidence="7">CBS 109.77</strain>
    </source>
</reference>
<gene>
    <name evidence="7" type="ORF">K505DRAFT_352857</name>
</gene>
<comment type="function">
    <text evidence="5">Involved in mitochondrial fission. Acts as an adapter protein required to form mitochondrial fission complexes. Formation of these complexes is required to promote constriction and fission of the mitochondrial compartment at a late step in mitochondrial division.</text>
</comment>
<proteinExistence type="inferred from homology"/>
<evidence type="ECO:0000256" key="1">
    <source>
        <dbReference type="ARBA" id="ARBA00022574"/>
    </source>
</evidence>
<name>A0A6A6WY11_9PLEO</name>
<dbReference type="PANTHER" id="PTHR22847:SF637">
    <property type="entry name" value="WD REPEAT DOMAIN 5B"/>
    <property type="match status" value="1"/>
</dbReference>
<dbReference type="InterPro" id="IPR001680">
    <property type="entry name" value="WD40_rpt"/>
</dbReference>
<protein>
    <recommendedName>
        <fullName evidence="4">Mitochondrial division protein 1</fullName>
    </recommendedName>
</protein>
<evidence type="ECO:0000256" key="3">
    <source>
        <dbReference type="ARBA" id="ARBA00038415"/>
    </source>
</evidence>
<evidence type="ECO:0000256" key="6">
    <source>
        <dbReference type="PROSITE-ProRule" id="PRU00221"/>
    </source>
</evidence>
<dbReference type="InterPro" id="IPR020472">
    <property type="entry name" value="WD40_PAC1"/>
</dbReference>
<evidence type="ECO:0000256" key="2">
    <source>
        <dbReference type="ARBA" id="ARBA00022737"/>
    </source>
</evidence>
<dbReference type="InterPro" id="IPR015943">
    <property type="entry name" value="WD40/YVTN_repeat-like_dom_sf"/>
</dbReference>
<dbReference type="Proteomes" id="UP000799757">
    <property type="component" value="Unassembled WGS sequence"/>
</dbReference>
<dbReference type="InterPro" id="IPR036322">
    <property type="entry name" value="WD40_repeat_dom_sf"/>
</dbReference>
<dbReference type="SUPFAM" id="SSF50978">
    <property type="entry name" value="WD40 repeat-like"/>
    <property type="match status" value="1"/>
</dbReference>
<dbReference type="EMBL" id="MU002172">
    <property type="protein sequence ID" value="KAF2788976.1"/>
    <property type="molecule type" value="Genomic_DNA"/>
</dbReference>
<dbReference type="InterPro" id="IPR019775">
    <property type="entry name" value="WD40_repeat_CS"/>
</dbReference>
<evidence type="ECO:0000256" key="5">
    <source>
        <dbReference type="ARBA" id="ARBA00043913"/>
    </source>
</evidence>
<dbReference type="OrthoDB" id="17410at2759"/>
<keyword evidence="8" id="KW-1185">Reference proteome</keyword>
<dbReference type="PROSITE" id="PS50082">
    <property type="entry name" value="WD_REPEATS_2"/>
    <property type="match status" value="2"/>
</dbReference>
<dbReference type="SMART" id="SM00320">
    <property type="entry name" value="WD40"/>
    <property type="match status" value="5"/>
</dbReference>
<evidence type="ECO:0000256" key="4">
    <source>
        <dbReference type="ARBA" id="ARBA00039789"/>
    </source>
</evidence>
<dbReference type="PANTHER" id="PTHR22847">
    <property type="entry name" value="WD40 REPEAT PROTEIN"/>
    <property type="match status" value="1"/>
</dbReference>
<sequence length="310" mass="34551">MQWPASQADLEEKLAAVGNRFASVYLDKILPRFVREGEEWFAYFNPASFRSLDVGLVRTFQHESVITRAHFSHDGQYIAIATDHKASVFEVTTGRLRADLLHKQPDRLNSGEMYARDLVSSSDDRRLVTGAEDSIVRIWDLSSQKVIHHLIGHETDIYSVDMSGDDHLIVSGGADKTMRTWEPITGRQMLQLTTADTAACCLDHTIPVWSISASLDRTVKVWEVNYTKKPSLGAQVQGWCTKTFEGHNDFVFCTAATPDGAWKLSGALQFVLVGHAKFSVIGINVNASGTMFATASGYERSRIWRYASTS</sequence>
<dbReference type="PROSITE" id="PS00678">
    <property type="entry name" value="WD_REPEATS_1"/>
    <property type="match status" value="1"/>
</dbReference>
<accession>A0A6A6WY11</accession>
<dbReference type="PRINTS" id="PR00320">
    <property type="entry name" value="GPROTEINBRPT"/>
</dbReference>
<dbReference type="PROSITE" id="PS50294">
    <property type="entry name" value="WD_REPEATS_REGION"/>
    <property type="match status" value="2"/>
</dbReference>
<feature type="repeat" description="WD" evidence="6">
    <location>
        <begin position="108"/>
        <end position="149"/>
    </location>
</feature>